<accession>A0AA38MAN5</accession>
<sequence>MYTLLVRIEAILNSRPLTALSNEVNDFNALAPEHFLIGHPITAPIEPVYTGIPTNRLSRWQLIEACRQKPFQMAPALFKDPYGTLVVVKEDNVPPLQWRLGRVVNVHPGTDNLVRVVSVKCKSGVFKRAITKICPLPIENEQ</sequence>
<dbReference type="PANTHER" id="PTHR47331">
    <property type="entry name" value="PHD-TYPE DOMAIN-CONTAINING PROTEIN"/>
    <property type="match status" value="1"/>
</dbReference>
<protein>
    <recommendedName>
        <fullName evidence="1">DUF5641 domain-containing protein</fullName>
    </recommendedName>
</protein>
<dbReference type="Proteomes" id="UP001168821">
    <property type="component" value="Unassembled WGS sequence"/>
</dbReference>
<keyword evidence="3" id="KW-1185">Reference proteome</keyword>
<comment type="caution">
    <text evidence="2">The sequence shown here is derived from an EMBL/GenBank/DDBJ whole genome shotgun (WGS) entry which is preliminary data.</text>
</comment>
<dbReference type="InterPro" id="IPR040676">
    <property type="entry name" value="DUF5641"/>
</dbReference>
<evidence type="ECO:0000313" key="2">
    <source>
        <dbReference type="EMBL" id="KAJ3649658.1"/>
    </source>
</evidence>
<evidence type="ECO:0000259" key="1">
    <source>
        <dbReference type="Pfam" id="PF18701"/>
    </source>
</evidence>
<gene>
    <name evidence="2" type="ORF">Zmor_021385</name>
</gene>
<dbReference type="AlphaFoldDB" id="A0AA38MAN5"/>
<proteinExistence type="predicted"/>
<name>A0AA38MAN5_9CUCU</name>
<dbReference type="EMBL" id="JALNTZ010000006">
    <property type="protein sequence ID" value="KAJ3649658.1"/>
    <property type="molecule type" value="Genomic_DNA"/>
</dbReference>
<reference evidence="2" key="1">
    <citation type="journal article" date="2023" name="G3 (Bethesda)">
        <title>Whole genome assemblies of Zophobas morio and Tenebrio molitor.</title>
        <authorList>
            <person name="Kaur S."/>
            <person name="Stinson S.A."/>
            <person name="diCenzo G.C."/>
        </authorList>
    </citation>
    <scope>NUCLEOTIDE SEQUENCE</scope>
    <source>
        <strain evidence="2">QUZm001</strain>
    </source>
</reference>
<dbReference type="Pfam" id="PF18701">
    <property type="entry name" value="DUF5641"/>
    <property type="match status" value="1"/>
</dbReference>
<organism evidence="2 3">
    <name type="scientific">Zophobas morio</name>
    <dbReference type="NCBI Taxonomy" id="2755281"/>
    <lineage>
        <taxon>Eukaryota</taxon>
        <taxon>Metazoa</taxon>
        <taxon>Ecdysozoa</taxon>
        <taxon>Arthropoda</taxon>
        <taxon>Hexapoda</taxon>
        <taxon>Insecta</taxon>
        <taxon>Pterygota</taxon>
        <taxon>Neoptera</taxon>
        <taxon>Endopterygota</taxon>
        <taxon>Coleoptera</taxon>
        <taxon>Polyphaga</taxon>
        <taxon>Cucujiformia</taxon>
        <taxon>Tenebrionidae</taxon>
        <taxon>Zophobas</taxon>
    </lineage>
</organism>
<evidence type="ECO:0000313" key="3">
    <source>
        <dbReference type="Proteomes" id="UP001168821"/>
    </source>
</evidence>
<feature type="domain" description="DUF5641" evidence="1">
    <location>
        <begin position="83"/>
        <end position="136"/>
    </location>
</feature>
<dbReference type="PANTHER" id="PTHR47331:SF1">
    <property type="entry name" value="GAG-LIKE PROTEIN"/>
    <property type="match status" value="1"/>
</dbReference>